<organism evidence="3 4">
    <name type="scientific">Saitozyma podzolica</name>
    <dbReference type="NCBI Taxonomy" id="1890683"/>
    <lineage>
        <taxon>Eukaryota</taxon>
        <taxon>Fungi</taxon>
        <taxon>Dikarya</taxon>
        <taxon>Basidiomycota</taxon>
        <taxon>Agaricomycotina</taxon>
        <taxon>Tremellomycetes</taxon>
        <taxon>Tremellales</taxon>
        <taxon>Trimorphomycetaceae</taxon>
        <taxon>Saitozyma</taxon>
    </lineage>
</organism>
<dbReference type="EMBL" id="RSCD01000009">
    <property type="protein sequence ID" value="RSH91097.1"/>
    <property type="molecule type" value="Genomic_DNA"/>
</dbReference>
<dbReference type="AlphaFoldDB" id="A0A427YJ45"/>
<dbReference type="PANTHER" id="PTHR31138:SF1">
    <property type="entry name" value="PDZ DOMAIN-CONTAINING PROTEIN"/>
    <property type="match status" value="1"/>
</dbReference>
<dbReference type="Gene3D" id="3.15.10.10">
    <property type="entry name" value="Bactericidal permeability-increasing protein, domain 1"/>
    <property type="match status" value="1"/>
</dbReference>
<sequence length="807" mass="89751">MSERTPLLSGTVNGNGPSVSASLPSRRDVESMIPDKGERIKVAEVLGSLEAGKLPSQQQISKLLEVILRSDTLKSTGGPTSRTARLGAEGQRVLDQLKDVLQAFKAWGEEKNGDDILQNLLYEASTADIDIDLNAPSANVPSKRELSRDAQRAISSFRTIASLMVTNDSFRILVSDIILLAREILADAASTAADRTQQAAEKARPDEQEKKQGVDFQGLKDQGKKTAKGIKSGKVQGEARESIWDEVEGVKEYLDEKLPEGDEARDRLVQEIQKVVTQAQSNPEYRRSITAIVNLIKKYAHKAEDALDEAKAKSDVSSDDEKVQQAGRDLKALIERLANTSLDPLISAVQTAAKDIEGNDKLKGYFQDLENYVERLLYQPGYVVSQRAYRKATSLYDDAQSLLRENDAWKRDAAELQKQLEAIGEGAKNDQSTNKLVKSFEELADTLGTAGKIGLKSLQVNGQGLYRDIADVMVPRVIALIKEIPVPRIEFKSEDVDLVIDDIRLKSASFIPDSIRFVNHNDVRFTQGYATYASEYEGFARLRVEGLHFEATNIAFWVNKKTGFMPFEDAGVLDVIFGPKGISFDVTLEPADEEDNETFFTVKDVEVTLDNFDYVLSKNSHWFATWFAKPVLRAFVKRNLTSALEAQIGEYLRHADHRMFVLQQRAIAATNARPTALNFVRAVFSDSVFPQKTFGDVKPTSKGVVKYGRRGEYLLHIGVDEELFPNHPPAHISNQQRLKLRAAASQAARQTRQAVGSASQFGQQAKGQANQVADQGKKEANELSARAQEKKRREERREGWRSDAFDV</sequence>
<evidence type="ECO:0000259" key="2">
    <source>
        <dbReference type="Pfam" id="PF19343"/>
    </source>
</evidence>
<dbReference type="InterPro" id="IPR045967">
    <property type="entry name" value="HAM1-like_N"/>
</dbReference>
<reference evidence="3 4" key="1">
    <citation type="submission" date="2018-11" db="EMBL/GenBank/DDBJ databases">
        <title>Genome sequence of Saitozyma podzolica DSM 27192.</title>
        <authorList>
            <person name="Aliyu H."/>
            <person name="Gorte O."/>
            <person name="Ochsenreither K."/>
        </authorList>
    </citation>
    <scope>NUCLEOTIDE SEQUENCE [LARGE SCALE GENOMIC DNA]</scope>
    <source>
        <strain evidence="3 4">DSM 27192</strain>
    </source>
</reference>
<feature type="compositionally biased region" description="Polar residues" evidence="1">
    <location>
        <begin position="8"/>
        <end position="23"/>
    </location>
</feature>
<evidence type="ECO:0000313" key="3">
    <source>
        <dbReference type="EMBL" id="RSH91097.1"/>
    </source>
</evidence>
<feature type="region of interest" description="Disordered" evidence="1">
    <location>
        <begin position="751"/>
        <end position="807"/>
    </location>
</feature>
<dbReference type="PANTHER" id="PTHR31138">
    <property type="entry name" value="CHROMOSOME 19, WHOLE GENOME SHOTGUN SEQUENCE"/>
    <property type="match status" value="1"/>
</dbReference>
<gene>
    <name evidence="3" type="ORF">EHS25_010273</name>
</gene>
<evidence type="ECO:0000256" key="1">
    <source>
        <dbReference type="SAM" id="MobiDB-lite"/>
    </source>
</evidence>
<name>A0A427YJ45_9TREE</name>
<evidence type="ECO:0000313" key="4">
    <source>
        <dbReference type="Proteomes" id="UP000279259"/>
    </source>
</evidence>
<dbReference type="Proteomes" id="UP000279259">
    <property type="component" value="Unassembled WGS sequence"/>
</dbReference>
<keyword evidence="4" id="KW-1185">Reference proteome</keyword>
<dbReference type="Pfam" id="PF19343">
    <property type="entry name" value="HAM1_N"/>
    <property type="match status" value="1"/>
</dbReference>
<feature type="compositionally biased region" description="Basic and acidic residues" evidence="1">
    <location>
        <begin position="201"/>
        <end position="213"/>
    </location>
</feature>
<accession>A0A427YJ45</accession>
<protein>
    <recommendedName>
        <fullName evidence="2">HAM1-like N-terminal domain-containing protein</fullName>
    </recommendedName>
</protein>
<dbReference type="STRING" id="1890683.A0A427YJ45"/>
<feature type="region of interest" description="Disordered" evidence="1">
    <location>
        <begin position="196"/>
        <end position="235"/>
    </location>
</feature>
<proteinExistence type="predicted"/>
<feature type="domain" description="HAM1-like N-terminal" evidence="2">
    <location>
        <begin position="198"/>
        <end position="594"/>
    </location>
</feature>
<dbReference type="OrthoDB" id="5407957at2759"/>
<feature type="region of interest" description="Disordered" evidence="1">
    <location>
        <begin position="1"/>
        <end position="29"/>
    </location>
</feature>
<feature type="compositionally biased region" description="Basic and acidic residues" evidence="1">
    <location>
        <begin position="775"/>
        <end position="807"/>
    </location>
</feature>
<comment type="caution">
    <text evidence="3">The sequence shown here is derived from an EMBL/GenBank/DDBJ whole genome shotgun (WGS) entry which is preliminary data.</text>
</comment>
<feature type="compositionally biased region" description="Polar residues" evidence="1">
    <location>
        <begin position="756"/>
        <end position="773"/>
    </location>
</feature>